<keyword evidence="9 11" id="KW-0539">Nucleus</keyword>
<dbReference type="InterPro" id="IPR036875">
    <property type="entry name" value="Znf_CCHC_sf"/>
</dbReference>
<dbReference type="Gene3D" id="6.10.140.1790">
    <property type="match status" value="1"/>
</dbReference>
<evidence type="ECO:0000259" key="13">
    <source>
        <dbReference type="PROSITE" id="PS50158"/>
    </source>
</evidence>
<feature type="region of interest" description="Disordered" evidence="12">
    <location>
        <begin position="435"/>
        <end position="463"/>
    </location>
</feature>
<evidence type="ECO:0000256" key="10">
    <source>
        <dbReference type="PROSITE-ProRule" id="PRU00047"/>
    </source>
</evidence>
<dbReference type="SMART" id="SM00343">
    <property type="entry name" value="ZnF_C2HC"/>
    <property type="match status" value="2"/>
</dbReference>
<dbReference type="Pfam" id="PF16275">
    <property type="entry name" value="SF1-HH"/>
    <property type="match status" value="1"/>
</dbReference>
<keyword evidence="6 11" id="KW-0862">Zinc</keyword>
<keyword evidence="7" id="KW-0694">RNA-binding</keyword>
<dbReference type="Gene3D" id="3.30.1370.10">
    <property type="entry name" value="K Homology domain, type 1"/>
    <property type="match status" value="1"/>
</dbReference>
<evidence type="ECO:0000256" key="9">
    <source>
        <dbReference type="ARBA" id="ARBA00023242"/>
    </source>
</evidence>
<dbReference type="InterPro" id="IPR045071">
    <property type="entry name" value="BBP-like"/>
</dbReference>
<keyword evidence="8 11" id="KW-0508">mRNA splicing</keyword>
<feature type="domain" description="CCHC-type" evidence="13">
    <location>
        <begin position="282"/>
        <end position="298"/>
    </location>
</feature>
<dbReference type="PROSITE" id="PS50158">
    <property type="entry name" value="ZF_CCHC"/>
    <property type="match status" value="1"/>
</dbReference>
<evidence type="ECO:0000256" key="2">
    <source>
        <dbReference type="ARBA" id="ARBA00010382"/>
    </source>
</evidence>
<dbReference type="SMART" id="SM00322">
    <property type="entry name" value="KH"/>
    <property type="match status" value="1"/>
</dbReference>
<dbReference type="InterPro" id="IPR032570">
    <property type="entry name" value="SF1-HH"/>
</dbReference>
<dbReference type="Pfam" id="PF22675">
    <property type="entry name" value="KH-I_KHDC4-BBP"/>
    <property type="match status" value="1"/>
</dbReference>
<gene>
    <name evidence="14" type="ORF">IE077_004503</name>
</gene>
<evidence type="ECO:0000256" key="12">
    <source>
        <dbReference type="SAM" id="MobiDB-lite"/>
    </source>
</evidence>
<dbReference type="Proteomes" id="UP000823046">
    <property type="component" value="Unassembled WGS sequence"/>
</dbReference>
<evidence type="ECO:0000256" key="5">
    <source>
        <dbReference type="ARBA" id="ARBA00022771"/>
    </source>
</evidence>
<reference evidence="14 15" key="1">
    <citation type="journal article" date="2020" name="bioRxiv">
        <title>Metabolic contributions of an alphaproteobacterial endosymbiont in the apicomplexan Cardiosporidium cionae.</title>
        <authorList>
            <person name="Hunter E.S."/>
            <person name="Paight C.J."/>
            <person name="Lane C.E."/>
        </authorList>
    </citation>
    <scope>NUCLEOTIDE SEQUENCE [LARGE SCALE GENOMIC DNA]</scope>
    <source>
        <strain evidence="14">ESH_2018</strain>
    </source>
</reference>
<dbReference type="Gene3D" id="4.10.60.10">
    <property type="entry name" value="Zinc finger, CCHC-type"/>
    <property type="match status" value="1"/>
</dbReference>
<dbReference type="InterPro" id="IPR055256">
    <property type="entry name" value="KH_1_KHDC4/BBP-like"/>
</dbReference>
<evidence type="ECO:0000256" key="1">
    <source>
        <dbReference type="ARBA" id="ARBA00004123"/>
    </source>
</evidence>
<comment type="similarity">
    <text evidence="2 11">Belongs to the BBP/SF1 family.</text>
</comment>
<keyword evidence="3 11" id="KW-0507">mRNA processing</keyword>
<evidence type="ECO:0000256" key="7">
    <source>
        <dbReference type="ARBA" id="ARBA00022884"/>
    </source>
</evidence>
<dbReference type="InterPro" id="IPR036612">
    <property type="entry name" value="KH_dom_type_1_sf"/>
</dbReference>
<comment type="function">
    <text evidence="11">Necessary for the splicing of pre-mRNA. Has a role in the recognition of the branch site (5'-UACUAAC-3'), the pyrimidine tract and the 3'-splice site at the 3'-end of introns.</text>
</comment>
<dbReference type="SUPFAM" id="SSF57756">
    <property type="entry name" value="Retrovirus zinc finger-like domains"/>
    <property type="match status" value="1"/>
</dbReference>
<dbReference type="InterPro" id="IPR001878">
    <property type="entry name" value="Znf_CCHC"/>
</dbReference>
<evidence type="ECO:0000313" key="15">
    <source>
        <dbReference type="Proteomes" id="UP000823046"/>
    </source>
</evidence>
<keyword evidence="5 10" id="KW-0863">Zinc-finger</keyword>
<comment type="caution">
    <text evidence="14">The sequence shown here is derived from an EMBL/GenBank/DDBJ whole genome shotgun (WGS) entry which is preliminary data.</text>
</comment>
<keyword evidence="15" id="KW-1185">Reference proteome</keyword>
<accession>A0ABQ7J4F1</accession>
<sequence>MLITLLASTKMSMDQLMALVPIEAATTVVEKGRKSRWEKTKERKGGTRWGPFEDKPYLPPPYVDLPPGLTPAQMDQFLREQRYDELSKKLAVGELEFGDPDIRPPSPPPIYDKNGSRINTKEVRVRSAMNSEYQRLVEYMMKQIEGFAPPSDFKPAKKIRRIEIPLEKYPEYNFMGLIIGPRGCNHKRLESESGAQISIRGRGTQKEGKRTDHQTDEEATMPMHVHVAADTEEAVEVRTKAVSLIEPLLDPCHPMHEEFKKRGLEQLALVNGVSFGQLDQQRCAVCGAVGHLAYECPDAQQLQNFKKPDVRCALCGDMGHVTMDCKLAKQGGKGEIFPPGSMFGAPRVPPPPPAGPPQNIKGSQQNYYEKMKMDMEYNKMMNELTGDLKKSNDDSASSANMLPSGIASIPMNASSTPPPGMSPLIQSPINTFGRGVLNTQNGVSPVPPPPPNDRRNDGSWPDDNRMGVVGAGVRGRGILAGNRAGIGHPDRGRGGMIRGARGGMMIPRGFIRGRGIPFQYPEHGVPGPMFIPTMGVSPWGMPPPGMMPPFNGQCFLPPQMVAMGAENMYNAEVNAPPLPAEYSSILGEIPADPNQSQAAQMAAWQTMAGGSIDPNAMMAMQMMYMNPMAAMPMAGPMIPKPVRIPGAVTDANNASSPTGEAMDLSS</sequence>
<proteinExistence type="inferred from homology"/>
<keyword evidence="4 11" id="KW-0479">Metal-binding</keyword>
<dbReference type="Pfam" id="PF00098">
    <property type="entry name" value="zf-CCHC"/>
    <property type="match status" value="1"/>
</dbReference>
<feature type="compositionally biased region" description="Basic and acidic residues" evidence="12">
    <location>
        <begin position="452"/>
        <end position="463"/>
    </location>
</feature>
<feature type="region of interest" description="Disordered" evidence="12">
    <location>
        <begin position="191"/>
        <end position="215"/>
    </location>
</feature>
<evidence type="ECO:0000256" key="8">
    <source>
        <dbReference type="ARBA" id="ARBA00023187"/>
    </source>
</evidence>
<keyword evidence="11" id="KW-0747">Spliceosome</keyword>
<dbReference type="InterPro" id="IPR047086">
    <property type="entry name" value="SF1-HH_sf"/>
</dbReference>
<dbReference type="PANTHER" id="PTHR11208">
    <property type="entry name" value="RNA-BINDING PROTEIN RELATED"/>
    <property type="match status" value="1"/>
</dbReference>
<dbReference type="PANTHER" id="PTHR11208:SF45">
    <property type="entry name" value="SPLICING FACTOR 1"/>
    <property type="match status" value="1"/>
</dbReference>
<evidence type="ECO:0000256" key="11">
    <source>
        <dbReference type="RuleBase" id="RU367126"/>
    </source>
</evidence>
<comment type="subcellular location">
    <subcellularLocation>
        <location evidence="1 11">Nucleus</location>
    </subcellularLocation>
</comment>
<feature type="compositionally biased region" description="Basic and acidic residues" evidence="12">
    <location>
        <begin position="204"/>
        <end position="215"/>
    </location>
</feature>
<evidence type="ECO:0000256" key="4">
    <source>
        <dbReference type="ARBA" id="ARBA00022723"/>
    </source>
</evidence>
<evidence type="ECO:0000256" key="6">
    <source>
        <dbReference type="ARBA" id="ARBA00022833"/>
    </source>
</evidence>
<protein>
    <recommendedName>
        <fullName evidence="11">Branchpoint-bridging protein</fullName>
    </recommendedName>
</protein>
<dbReference type="CDD" id="cd02395">
    <property type="entry name" value="KH-I_BBP"/>
    <property type="match status" value="1"/>
</dbReference>
<evidence type="ECO:0000256" key="3">
    <source>
        <dbReference type="ARBA" id="ARBA00022664"/>
    </source>
</evidence>
<name>A0ABQ7J4F1_9APIC</name>
<dbReference type="InterPro" id="IPR004087">
    <property type="entry name" value="KH_dom"/>
</dbReference>
<dbReference type="EMBL" id="JADAQX010001298">
    <property type="protein sequence ID" value="KAF8817870.1"/>
    <property type="molecule type" value="Genomic_DNA"/>
</dbReference>
<feature type="region of interest" description="Disordered" evidence="12">
    <location>
        <begin position="389"/>
        <end position="420"/>
    </location>
</feature>
<organism evidence="14 15">
    <name type="scientific">Cardiosporidium cionae</name>
    <dbReference type="NCBI Taxonomy" id="476202"/>
    <lineage>
        <taxon>Eukaryota</taxon>
        <taxon>Sar</taxon>
        <taxon>Alveolata</taxon>
        <taxon>Apicomplexa</taxon>
        <taxon>Aconoidasida</taxon>
        <taxon>Nephromycida</taxon>
        <taxon>Cardiosporidium</taxon>
    </lineage>
</organism>
<dbReference type="SUPFAM" id="SSF54791">
    <property type="entry name" value="Eukaryotic type KH-domain (KH-domain type I)"/>
    <property type="match status" value="1"/>
</dbReference>
<evidence type="ECO:0000313" key="14">
    <source>
        <dbReference type="EMBL" id="KAF8817870.1"/>
    </source>
</evidence>